<dbReference type="EMBL" id="BAFK01000001">
    <property type="protein sequence ID" value="GAB57345.1"/>
    <property type="molecule type" value="Genomic_DNA"/>
</dbReference>
<dbReference type="OrthoDB" id="6555765at2"/>
<organism evidence="2 3">
    <name type="scientific">Rheinheimera nanhaiensis E407-8</name>
    <dbReference type="NCBI Taxonomy" id="562729"/>
    <lineage>
        <taxon>Bacteria</taxon>
        <taxon>Pseudomonadati</taxon>
        <taxon>Pseudomonadota</taxon>
        <taxon>Gammaproteobacteria</taxon>
        <taxon>Chromatiales</taxon>
        <taxon>Chromatiaceae</taxon>
        <taxon>Rheinheimera</taxon>
    </lineage>
</organism>
<sequence>MMRFLTALVGGFIGVGLSILIFYVIGNVFGPLSQGEDDAAKYFKIFLAVAFVLFIAGSVGASIIYKRLVNKKP</sequence>
<feature type="transmembrane region" description="Helical" evidence="1">
    <location>
        <begin position="7"/>
        <end position="25"/>
    </location>
</feature>
<keyword evidence="1" id="KW-0472">Membrane</keyword>
<evidence type="ECO:0000256" key="1">
    <source>
        <dbReference type="SAM" id="Phobius"/>
    </source>
</evidence>
<dbReference type="AlphaFoldDB" id="I1DTG7"/>
<name>I1DTG7_9GAMM</name>
<comment type="caution">
    <text evidence="2">The sequence shown here is derived from an EMBL/GenBank/DDBJ whole genome shotgun (WGS) entry which is preliminary data.</text>
</comment>
<dbReference type="RefSeq" id="WP_008218023.1">
    <property type="nucleotide sequence ID" value="NZ_BAFK01000001.1"/>
</dbReference>
<accession>I1DTG7</accession>
<gene>
    <name evidence="2" type="ORF">RNAN_0308</name>
</gene>
<evidence type="ECO:0000313" key="2">
    <source>
        <dbReference type="EMBL" id="GAB57345.1"/>
    </source>
</evidence>
<proteinExistence type="predicted"/>
<dbReference type="Proteomes" id="UP000004374">
    <property type="component" value="Unassembled WGS sequence"/>
</dbReference>
<feature type="transmembrane region" description="Helical" evidence="1">
    <location>
        <begin position="45"/>
        <end position="65"/>
    </location>
</feature>
<keyword evidence="1" id="KW-1133">Transmembrane helix</keyword>
<evidence type="ECO:0000313" key="3">
    <source>
        <dbReference type="Proteomes" id="UP000004374"/>
    </source>
</evidence>
<reference evidence="2 3" key="1">
    <citation type="journal article" date="2012" name="J. Bacteriol.">
        <title>Genome Sequence of the Protease-Producing Bacterium Rheinheimera nanhaiensis E407-8T, Isolated from Deep-Sea Sediment of the South China Sea.</title>
        <authorList>
            <person name="Zhang X.-Y."/>
            <person name="Zhang Y.-J."/>
            <person name="Qin Q.-L."/>
            <person name="Xie B.-B."/>
            <person name="Chen X.-L."/>
            <person name="Zhou B.-C."/>
            <person name="Zhang Y.-Z."/>
        </authorList>
    </citation>
    <scope>NUCLEOTIDE SEQUENCE [LARGE SCALE GENOMIC DNA]</scope>
    <source>
        <strain evidence="2 3">E407-8</strain>
    </source>
</reference>
<keyword evidence="1" id="KW-0812">Transmembrane</keyword>
<keyword evidence="3" id="KW-1185">Reference proteome</keyword>
<protein>
    <submittedName>
        <fullName evidence="2">Uncharacterized protein</fullName>
    </submittedName>
</protein>